<accession>A0A3B1CTG0</accession>
<sequence>MNCLADLKIKLILPFISLLILLITVPTLAATETKDKNCQQIHEIIQSSKKKFKSIRGKLDLVSEEYFGVLTPFDLKHCFAWLNGKAYHCDSHDGMDESQVTVAYDAYITLFEDCLTNIWKKKEVNIQRANGRRIASFTSDENRLEIKIGERHKRHGWFVDFYFRR</sequence>
<dbReference type="AlphaFoldDB" id="A0A3B1CTG0"/>
<reference evidence="1" key="1">
    <citation type="submission" date="2018-06" db="EMBL/GenBank/DDBJ databases">
        <authorList>
            <person name="Zhirakovskaya E."/>
        </authorList>
    </citation>
    <scope>NUCLEOTIDE SEQUENCE</scope>
</reference>
<organism evidence="1">
    <name type="scientific">hydrothermal vent metagenome</name>
    <dbReference type="NCBI Taxonomy" id="652676"/>
    <lineage>
        <taxon>unclassified sequences</taxon>
        <taxon>metagenomes</taxon>
        <taxon>ecological metagenomes</taxon>
    </lineage>
</organism>
<dbReference type="EMBL" id="UOGF01000026">
    <property type="protein sequence ID" value="VAX27278.1"/>
    <property type="molecule type" value="Genomic_DNA"/>
</dbReference>
<evidence type="ECO:0000313" key="1">
    <source>
        <dbReference type="EMBL" id="VAX27278.1"/>
    </source>
</evidence>
<gene>
    <name evidence="1" type="ORF">MNBD_NITROSPIRAE01-1924</name>
</gene>
<protein>
    <submittedName>
        <fullName evidence="1">Uncharacterized protein</fullName>
    </submittedName>
</protein>
<name>A0A3B1CTG0_9ZZZZ</name>
<proteinExistence type="predicted"/>